<accession>A0A369BHD9</accession>
<dbReference type="InterPro" id="IPR036388">
    <property type="entry name" value="WH-like_DNA-bd_sf"/>
</dbReference>
<dbReference type="SMART" id="SM00347">
    <property type="entry name" value="HTH_MARR"/>
    <property type="match status" value="1"/>
</dbReference>
<dbReference type="SUPFAM" id="SSF46785">
    <property type="entry name" value="Winged helix' DNA-binding domain"/>
    <property type="match status" value="1"/>
</dbReference>
<evidence type="ECO:0000256" key="1">
    <source>
        <dbReference type="ARBA" id="ARBA00023015"/>
    </source>
</evidence>
<dbReference type="PANTHER" id="PTHR42756:SF1">
    <property type="entry name" value="TRANSCRIPTIONAL REPRESSOR OF EMRAB OPERON"/>
    <property type="match status" value="1"/>
</dbReference>
<keyword evidence="6" id="KW-1185">Reference proteome</keyword>
<evidence type="ECO:0000256" key="3">
    <source>
        <dbReference type="ARBA" id="ARBA00023163"/>
    </source>
</evidence>
<dbReference type="PANTHER" id="PTHR42756">
    <property type="entry name" value="TRANSCRIPTIONAL REGULATOR, MARR"/>
    <property type="match status" value="1"/>
</dbReference>
<dbReference type="Pfam" id="PF01047">
    <property type="entry name" value="MarR"/>
    <property type="match status" value="1"/>
</dbReference>
<dbReference type="Gene3D" id="1.10.10.10">
    <property type="entry name" value="Winged helix-like DNA-binding domain superfamily/Winged helix DNA-binding domain"/>
    <property type="match status" value="1"/>
</dbReference>
<keyword evidence="2" id="KW-0238">DNA-binding</keyword>
<evidence type="ECO:0000259" key="4">
    <source>
        <dbReference type="PROSITE" id="PS50995"/>
    </source>
</evidence>
<dbReference type="InterPro" id="IPR011991">
    <property type="entry name" value="ArsR-like_HTH"/>
</dbReference>
<gene>
    <name evidence="5" type="ORF">DFR58_101174</name>
</gene>
<name>A0A369BHD9_9FIRM</name>
<dbReference type="PROSITE" id="PS50995">
    <property type="entry name" value="HTH_MARR_2"/>
    <property type="match status" value="1"/>
</dbReference>
<reference evidence="5 6" key="1">
    <citation type="submission" date="2018-07" db="EMBL/GenBank/DDBJ databases">
        <title>Genomic Encyclopedia of Type Strains, Phase IV (KMG-IV): sequencing the most valuable type-strain genomes for metagenomic binning, comparative biology and taxonomic classification.</title>
        <authorList>
            <person name="Goeker M."/>
        </authorList>
    </citation>
    <scope>NUCLEOTIDE SEQUENCE [LARGE SCALE GENOMIC DNA]</scope>
    <source>
        <strain evidence="5 6">DSM 27016</strain>
    </source>
</reference>
<dbReference type="CDD" id="cd00090">
    <property type="entry name" value="HTH_ARSR"/>
    <property type="match status" value="1"/>
</dbReference>
<proteinExistence type="predicted"/>
<organism evidence="5 6">
    <name type="scientific">Anaerobacterium chartisolvens</name>
    <dbReference type="NCBI Taxonomy" id="1297424"/>
    <lineage>
        <taxon>Bacteria</taxon>
        <taxon>Bacillati</taxon>
        <taxon>Bacillota</taxon>
        <taxon>Clostridia</taxon>
        <taxon>Eubacteriales</taxon>
        <taxon>Oscillospiraceae</taxon>
        <taxon>Anaerobacterium</taxon>
    </lineage>
</organism>
<evidence type="ECO:0000313" key="6">
    <source>
        <dbReference type="Proteomes" id="UP000253034"/>
    </source>
</evidence>
<dbReference type="GO" id="GO:0003700">
    <property type="term" value="F:DNA-binding transcription factor activity"/>
    <property type="evidence" value="ECO:0007669"/>
    <property type="project" value="InterPro"/>
</dbReference>
<dbReference type="PRINTS" id="PR00598">
    <property type="entry name" value="HTHMARR"/>
</dbReference>
<dbReference type="Proteomes" id="UP000253034">
    <property type="component" value="Unassembled WGS sequence"/>
</dbReference>
<dbReference type="InterPro" id="IPR000835">
    <property type="entry name" value="HTH_MarR-typ"/>
</dbReference>
<keyword evidence="3" id="KW-0804">Transcription</keyword>
<dbReference type="AlphaFoldDB" id="A0A369BHD9"/>
<sequence>MLDTSSKDRSTQVLQLFKEVACIFHNKKAKTFEAFGITPPQGMVVGILGRKKEMKLSDLSNELGLSNSTVSGIIDRLEKQESVERIRSKEDKRVVYVRLTDGFKKMNKGFHEKLDQLAQSTMSECSEEDFEKIIDGLETLKKILSK</sequence>
<evidence type="ECO:0000313" key="5">
    <source>
        <dbReference type="EMBL" id="RCX20970.1"/>
    </source>
</evidence>
<evidence type="ECO:0000256" key="2">
    <source>
        <dbReference type="ARBA" id="ARBA00023125"/>
    </source>
</evidence>
<dbReference type="GO" id="GO:0003677">
    <property type="term" value="F:DNA binding"/>
    <property type="evidence" value="ECO:0007669"/>
    <property type="project" value="UniProtKB-KW"/>
</dbReference>
<feature type="domain" description="HTH marR-type" evidence="4">
    <location>
        <begin position="1"/>
        <end position="146"/>
    </location>
</feature>
<protein>
    <submittedName>
        <fullName evidence="5">MarR family transcriptional regulator</fullName>
    </submittedName>
</protein>
<dbReference type="EMBL" id="QPJT01000001">
    <property type="protein sequence ID" value="RCX20970.1"/>
    <property type="molecule type" value="Genomic_DNA"/>
</dbReference>
<dbReference type="InterPro" id="IPR036390">
    <property type="entry name" value="WH_DNA-bd_sf"/>
</dbReference>
<keyword evidence="1" id="KW-0805">Transcription regulation</keyword>
<comment type="caution">
    <text evidence="5">The sequence shown here is derived from an EMBL/GenBank/DDBJ whole genome shotgun (WGS) entry which is preliminary data.</text>
</comment>
<dbReference type="RefSeq" id="WP_242987347.1">
    <property type="nucleotide sequence ID" value="NZ_QPJT01000001.1"/>
</dbReference>